<organism evidence="2 3">
    <name type="scientific">Aminobacter aminovorans</name>
    <name type="common">Chelatobacter heintzii</name>
    <dbReference type="NCBI Taxonomy" id="83263"/>
    <lineage>
        <taxon>Bacteria</taxon>
        <taxon>Pseudomonadati</taxon>
        <taxon>Pseudomonadota</taxon>
        <taxon>Alphaproteobacteria</taxon>
        <taxon>Hyphomicrobiales</taxon>
        <taxon>Phyllobacteriaceae</taxon>
        <taxon>Aminobacter</taxon>
    </lineage>
</organism>
<reference evidence="2 3" key="1">
    <citation type="submission" date="2018-06" db="EMBL/GenBank/DDBJ databases">
        <authorList>
            <consortium name="Pathogen Informatics"/>
            <person name="Doyle S."/>
        </authorList>
    </citation>
    <scope>NUCLEOTIDE SEQUENCE [LARGE SCALE GENOMIC DNA]</scope>
    <source>
        <strain evidence="2 3">NCTC10684</strain>
    </source>
</reference>
<keyword evidence="1 2" id="KW-0808">Transferase</keyword>
<dbReference type="Gene3D" id="3.90.550.20">
    <property type="match status" value="1"/>
</dbReference>
<keyword evidence="2" id="KW-0328">Glycosyltransferase</keyword>
<dbReference type="AlphaFoldDB" id="A0A380WEZ9"/>
<evidence type="ECO:0000313" key="3">
    <source>
        <dbReference type="Proteomes" id="UP000254701"/>
    </source>
</evidence>
<dbReference type="InterPro" id="IPR007577">
    <property type="entry name" value="GlycoTrfase_DXD_sugar-bd_CS"/>
</dbReference>
<dbReference type="SUPFAM" id="SSF53448">
    <property type="entry name" value="Nucleotide-diphospho-sugar transferases"/>
    <property type="match status" value="1"/>
</dbReference>
<proteinExistence type="predicted"/>
<dbReference type="PANTHER" id="PTHR32385">
    <property type="entry name" value="MANNOSYL PHOSPHORYLINOSITOL CERAMIDE SYNTHASE"/>
    <property type="match status" value="1"/>
</dbReference>
<dbReference type="EMBL" id="UFSM01000001">
    <property type="protein sequence ID" value="SUU87345.1"/>
    <property type="molecule type" value="Genomic_DNA"/>
</dbReference>
<evidence type="ECO:0000256" key="1">
    <source>
        <dbReference type="ARBA" id="ARBA00022679"/>
    </source>
</evidence>
<sequence length="271" mass="30617">MTKPPLRLFQIMITDGAQPSPATTDSFARNVESFRSTYPDAEYRRYDNEELTAFLAASYPEPVLQAYQALTPYAFKADLARYCLLHSFGGLYSDLSYLHLRPIAIGSRCKMVVFRDISGHPSWATSNALIYAEAGNPVLARAIDRIVAHFNARFYGHSSLEPTGPYLFGRVLAETSDWRSITFGDSPRLNTDRTGRVNIVKMMPSGEIVAIRNKTAEGEFSDLVPSGGNNYNRLWSERRIWGEPDTRGLIERLRSDLKAKRVRKRRSLKQG</sequence>
<dbReference type="Proteomes" id="UP000254701">
    <property type="component" value="Unassembled WGS sequence"/>
</dbReference>
<dbReference type="GO" id="GO:0051999">
    <property type="term" value="P:mannosyl-inositol phosphorylceramide biosynthetic process"/>
    <property type="evidence" value="ECO:0007669"/>
    <property type="project" value="TreeGrafter"/>
</dbReference>
<dbReference type="InterPro" id="IPR051706">
    <property type="entry name" value="Glycosyltransferase_domain"/>
</dbReference>
<dbReference type="OrthoDB" id="277808at2"/>
<protein>
    <submittedName>
        <fullName evidence="2">Mannosyltransferase OCH1 and related enzymes</fullName>
    </submittedName>
</protein>
<gene>
    <name evidence="2" type="ORF">NCTC10684_00537</name>
</gene>
<dbReference type="GO" id="GO:0000030">
    <property type="term" value="F:mannosyltransferase activity"/>
    <property type="evidence" value="ECO:0007669"/>
    <property type="project" value="TreeGrafter"/>
</dbReference>
<dbReference type="InterPro" id="IPR029044">
    <property type="entry name" value="Nucleotide-diphossugar_trans"/>
</dbReference>
<dbReference type="PANTHER" id="PTHR32385:SF15">
    <property type="entry name" value="INOSITOL PHOSPHOCERAMIDE MANNOSYLTRANSFERASE 1"/>
    <property type="match status" value="1"/>
</dbReference>
<dbReference type="Pfam" id="PF04488">
    <property type="entry name" value="Gly_transf_sug"/>
    <property type="match status" value="1"/>
</dbReference>
<dbReference type="RefSeq" id="WP_115729865.1">
    <property type="nucleotide sequence ID" value="NZ_BAAAVY010000033.1"/>
</dbReference>
<dbReference type="GO" id="GO:0016020">
    <property type="term" value="C:membrane"/>
    <property type="evidence" value="ECO:0007669"/>
    <property type="project" value="GOC"/>
</dbReference>
<evidence type="ECO:0000313" key="2">
    <source>
        <dbReference type="EMBL" id="SUU87345.1"/>
    </source>
</evidence>
<name>A0A380WEZ9_AMIAI</name>
<accession>A0A380WEZ9</accession>